<proteinExistence type="inferred from homology"/>
<dbReference type="Gene3D" id="1.25.40.320">
    <property type="entry name" value="Peptidase M1, leukotriene A4 hydrolase/aminopeptidase C-terminal domain"/>
    <property type="match status" value="1"/>
</dbReference>
<comment type="cofactor">
    <cofactor evidence="10">
        <name>Zn(2+)</name>
        <dbReference type="ChEBI" id="CHEBI:29105"/>
    </cofactor>
    <text evidence="10">Binds 1 zinc ion per subunit.</text>
</comment>
<feature type="active site" description="Proton donor" evidence="9">
    <location>
        <position position="448"/>
    </location>
</feature>
<evidence type="ECO:0000256" key="1">
    <source>
        <dbReference type="ARBA" id="ARBA00004496"/>
    </source>
</evidence>
<dbReference type="InterPro" id="IPR015211">
    <property type="entry name" value="Peptidase_M1_C"/>
</dbReference>
<dbReference type="InterPro" id="IPR049980">
    <property type="entry name" value="LTA4H_cat"/>
</dbReference>
<organism evidence="12 13">
    <name type="scientific">Branchiostoma lanceolatum</name>
    <name type="common">Common lancelet</name>
    <name type="synonym">Amphioxus lanceolatum</name>
    <dbReference type="NCBI Taxonomy" id="7740"/>
    <lineage>
        <taxon>Eukaryota</taxon>
        <taxon>Metazoa</taxon>
        <taxon>Chordata</taxon>
        <taxon>Cephalochordata</taxon>
        <taxon>Leptocardii</taxon>
        <taxon>Amphioxiformes</taxon>
        <taxon>Branchiostomatidae</taxon>
        <taxon>Branchiostoma</taxon>
    </lineage>
</organism>
<dbReference type="GO" id="GO:0070006">
    <property type="term" value="F:metalloaminopeptidase activity"/>
    <property type="evidence" value="ECO:0007669"/>
    <property type="project" value="TreeGrafter"/>
</dbReference>
<dbReference type="GO" id="GO:0008270">
    <property type="term" value="F:zinc ion binding"/>
    <property type="evidence" value="ECO:0007669"/>
    <property type="project" value="InterPro"/>
</dbReference>
<keyword evidence="13" id="KW-1185">Reference proteome</keyword>
<dbReference type="InterPro" id="IPR045357">
    <property type="entry name" value="Aminopeptidase_N-like_N"/>
</dbReference>
<dbReference type="PANTHER" id="PTHR45726:SF3">
    <property type="entry name" value="LEUKOTRIENE A-4 HYDROLASE"/>
    <property type="match status" value="1"/>
</dbReference>
<feature type="domain" description="Peptidase M1 leukotriene A4 hydrolase/aminopeptidase C-terminal" evidence="11">
    <location>
        <begin position="534"/>
        <end position="679"/>
    </location>
</feature>
<dbReference type="PANTHER" id="PTHR45726">
    <property type="entry name" value="LEUKOTRIENE A-4 HYDROLASE"/>
    <property type="match status" value="1"/>
</dbReference>
<comment type="subcellular location">
    <subcellularLocation>
        <location evidence="1">Cytoplasm</location>
    </subcellularLocation>
</comment>
<evidence type="ECO:0000256" key="2">
    <source>
        <dbReference type="ARBA" id="ARBA00010136"/>
    </source>
</evidence>
<dbReference type="PRINTS" id="PR00756">
    <property type="entry name" value="ALADIPTASE"/>
</dbReference>
<dbReference type="Gene3D" id="1.10.390.10">
    <property type="entry name" value="Neutral Protease Domain 2"/>
    <property type="match status" value="2"/>
</dbReference>
<reference evidence="12" key="1">
    <citation type="submission" date="2022-01" db="EMBL/GenBank/DDBJ databases">
        <authorList>
            <person name="Braso-Vives M."/>
        </authorList>
    </citation>
    <scope>NUCLEOTIDE SEQUENCE</scope>
</reference>
<dbReference type="Pfam" id="PF17900">
    <property type="entry name" value="Peptidase_M1_N"/>
    <property type="match status" value="1"/>
</dbReference>
<evidence type="ECO:0000259" key="11">
    <source>
        <dbReference type="SMART" id="SM01263"/>
    </source>
</evidence>
<dbReference type="InterPro" id="IPR001930">
    <property type="entry name" value="Peptidase_M1"/>
</dbReference>
<dbReference type="Pfam" id="PF01433">
    <property type="entry name" value="Peptidase_M1"/>
    <property type="match status" value="2"/>
</dbReference>
<evidence type="ECO:0000313" key="13">
    <source>
        <dbReference type="Proteomes" id="UP000838412"/>
    </source>
</evidence>
<gene>
    <name evidence="12" type="primary">RNPEP</name>
    <name evidence="12" type="ORF">BLAG_LOCUS24153</name>
</gene>
<dbReference type="EMBL" id="OV696693">
    <property type="protein sequence ID" value="CAH1272535.1"/>
    <property type="molecule type" value="Genomic_DNA"/>
</dbReference>
<evidence type="ECO:0000256" key="5">
    <source>
        <dbReference type="ARBA" id="ARBA00022723"/>
    </source>
</evidence>
<evidence type="ECO:0000256" key="4">
    <source>
        <dbReference type="ARBA" id="ARBA00022670"/>
    </source>
</evidence>
<comment type="similarity">
    <text evidence="2">Belongs to the peptidase M1 family.</text>
</comment>
<keyword evidence="6" id="KW-0378">Hydrolase</keyword>
<name>A0A8K0AAV6_BRALA</name>
<keyword evidence="5 10" id="KW-0479">Metal-binding</keyword>
<dbReference type="GO" id="GO:0005737">
    <property type="term" value="C:cytoplasm"/>
    <property type="evidence" value="ECO:0007669"/>
    <property type="project" value="UniProtKB-SubCell"/>
</dbReference>
<dbReference type="InterPro" id="IPR038502">
    <property type="entry name" value="M1_LTA-4_hydro/amino_C_sf"/>
</dbReference>
<dbReference type="FunFam" id="3.30.2010.30:FF:000001">
    <property type="entry name" value="Leukotriene A(4) hydrolase"/>
    <property type="match status" value="1"/>
</dbReference>
<accession>A0A8K0AAV6</accession>
<evidence type="ECO:0000256" key="6">
    <source>
        <dbReference type="ARBA" id="ARBA00022801"/>
    </source>
</evidence>
<dbReference type="SUPFAM" id="SSF63737">
    <property type="entry name" value="Leukotriene A4 hydrolase N-terminal domain"/>
    <property type="match status" value="1"/>
</dbReference>
<evidence type="ECO:0000256" key="10">
    <source>
        <dbReference type="PIRSR" id="PIRSR634015-3"/>
    </source>
</evidence>
<feature type="binding site" evidence="10">
    <location>
        <position position="323"/>
    </location>
    <ligand>
        <name>Zn(2+)</name>
        <dbReference type="ChEBI" id="CHEBI:29105"/>
        <note>catalytic</note>
    </ligand>
</feature>
<dbReference type="OrthoDB" id="79562at2759"/>
<dbReference type="InterPro" id="IPR042097">
    <property type="entry name" value="Aminopeptidase_N-like_N_sf"/>
</dbReference>
<evidence type="ECO:0000256" key="9">
    <source>
        <dbReference type="PIRSR" id="PIRSR634015-1"/>
    </source>
</evidence>
<dbReference type="SMART" id="SM01263">
    <property type="entry name" value="Leuk-A4-hydro_C"/>
    <property type="match status" value="1"/>
</dbReference>
<evidence type="ECO:0000256" key="8">
    <source>
        <dbReference type="ARBA" id="ARBA00023049"/>
    </source>
</evidence>
<dbReference type="InterPro" id="IPR014782">
    <property type="entry name" value="Peptidase_M1_dom"/>
</dbReference>
<evidence type="ECO:0000256" key="3">
    <source>
        <dbReference type="ARBA" id="ARBA00022490"/>
    </source>
</evidence>
<dbReference type="InterPro" id="IPR027268">
    <property type="entry name" value="Peptidase_M4/M1_CTD_sf"/>
</dbReference>
<dbReference type="SUPFAM" id="SSF48371">
    <property type="entry name" value="ARM repeat"/>
    <property type="match status" value="1"/>
</dbReference>
<dbReference type="Proteomes" id="UP000838412">
    <property type="component" value="Chromosome 8"/>
</dbReference>
<sequence length="681" mass="76136">MADVDAKRPKLQFAGSSEKLYSDSAEDVASAANFRQVKVNNYHLDLDVEFKTKTIRASAVLDLECLQPCAEVILDSHATLTIHGVRVTYKDDRNTSDQRPVTFDTRPFTSYGAALHVSLPSAVKPGDEFQLEFSYTAGEGPAMCWLEPMQTAGKKQPYLFTIGQSVLNRSMFPCIDTPAIKSTYTAQVKVPAGLTAVMSASSRMEGPEPNTTHFTMEHPIPAYLIALAVGDIASAEIGPRSKVWTEPSVLDKAKAEFEGVVEEYIKVAEGLFGPYVWGQYDILVMPPSFPYGGMENPCLTFVTPCLLVGDKSLTDVVMHELCHSWFGNLVTNANWSEFWLNEGFTMFSQRRVCATVLGEPYKCLEAATGQALLQNHITTVGEGFTRFAQNYAMSKVLGPQFFLLKVATGLSAFNRQLGDIGQNHPLNCLRVKIEKGVDPDDTYNETPYEKGCAFVSYLQHCAGGDEKFDQFLKAYISKFKYRSVVAEDMLEFYLDYFPHLREQDLRNKPGYEFERWLNTPGWPPFVADLSPGQQLTGPAEQLAAHWAGEENLENLEVVPDISEWKTYQIVHFLDKLVERPKLTHNTIQALAQAYPNIAQSHNAELTMRWCMLIIKSNFTSDLPKVRAFLESQGKQKYTLPIYRALKAGSPEAQDFAREVFAATKDTLHVNVYSNVEKILGA</sequence>
<feature type="binding site" evidence="10">
    <location>
        <position position="319"/>
    </location>
    <ligand>
        <name>Zn(2+)</name>
        <dbReference type="ChEBI" id="CHEBI:29105"/>
        <note>catalytic</note>
    </ligand>
</feature>
<dbReference type="Gene3D" id="2.60.40.1730">
    <property type="entry name" value="tricorn interacting facor f3 domain"/>
    <property type="match status" value="1"/>
</dbReference>
<dbReference type="InterPro" id="IPR034015">
    <property type="entry name" value="M1_LTA4H"/>
</dbReference>
<feature type="binding site" evidence="10">
    <location>
        <position position="342"/>
    </location>
    <ligand>
        <name>Zn(2+)</name>
        <dbReference type="ChEBI" id="CHEBI:29105"/>
        <note>catalytic</note>
    </ligand>
</feature>
<dbReference type="GO" id="GO:0006508">
    <property type="term" value="P:proteolysis"/>
    <property type="evidence" value="ECO:0007669"/>
    <property type="project" value="UniProtKB-KW"/>
</dbReference>
<keyword evidence="8" id="KW-0482">Metalloprotease</keyword>
<dbReference type="InterPro" id="IPR016024">
    <property type="entry name" value="ARM-type_fold"/>
</dbReference>
<dbReference type="SUPFAM" id="SSF55486">
    <property type="entry name" value="Metalloproteases ('zincins'), catalytic domain"/>
    <property type="match status" value="2"/>
</dbReference>
<keyword evidence="3" id="KW-0963">Cytoplasm</keyword>
<keyword evidence="4" id="KW-0645">Protease</keyword>
<feature type="active site" description="Proton acceptor" evidence="9">
    <location>
        <position position="320"/>
    </location>
</feature>
<dbReference type="Pfam" id="PF09127">
    <property type="entry name" value="Leuk-A4-hydro_C"/>
    <property type="match status" value="1"/>
</dbReference>
<dbReference type="AlphaFoldDB" id="A0A8K0AAV6"/>
<evidence type="ECO:0000256" key="7">
    <source>
        <dbReference type="ARBA" id="ARBA00022833"/>
    </source>
</evidence>
<dbReference type="CDD" id="cd09599">
    <property type="entry name" value="M1_LTA4H"/>
    <property type="match status" value="1"/>
</dbReference>
<dbReference type="Gene3D" id="3.30.2010.30">
    <property type="match status" value="1"/>
</dbReference>
<evidence type="ECO:0000313" key="12">
    <source>
        <dbReference type="EMBL" id="CAH1272535.1"/>
    </source>
</evidence>
<protein>
    <submittedName>
        <fullName evidence="12">RNPEP protein</fullName>
    </submittedName>
</protein>
<keyword evidence="7 10" id="KW-0862">Zinc</keyword>